<sequence>MPMPVSRLTPVVLTGLLAACTTVTPIGEILTHPRDYAEKTVTVRGEVRSVFSLLFVKYFTLDDGTGTIAVVTERPLPNRGERLEVTGTVKEAFSLGDQTLTLIVERAPAQGTPR</sequence>
<dbReference type="Proteomes" id="UP001482231">
    <property type="component" value="Unassembled WGS sequence"/>
</dbReference>
<organism evidence="1 2">
    <name type="scientific">Thiobacter aerophilum</name>
    <dbReference type="NCBI Taxonomy" id="3121275"/>
    <lineage>
        <taxon>Bacteria</taxon>
        <taxon>Pseudomonadati</taxon>
        <taxon>Pseudomonadota</taxon>
        <taxon>Betaproteobacteria</taxon>
        <taxon>Burkholderiales</taxon>
        <taxon>Thiobacteraceae</taxon>
        <taxon>Thiobacter</taxon>
    </lineage>
</organism>
<keyword evidence="2" id="KW-1185">Reference proteome</keyword>
<reference evidence="1 2" key="1">
    <citation type="submission" date="2024-02" db="EMBL/GenBank/DDBJ databases">
        <title>New thermophilic sulfur-oxidizing bacteria from a hot springs of the Uzon caldera (Kamchatka, Russia).</title>
        <authorList>
            <person name="Dukat A.M."/>
            <person name="Elcheninov A.G."/>
            <person name="Frolov E.N."/>
        </authorList>
    </citation>
    <scope>NUCLEOTIDE SEQUENCE [LARGE SCALE GENOMIC DNA]</scope>
    <source>
        <strain evidence="1 2">AK1</strain>
    </source>
</reference>
<evidence type="ECO:0000313" key="1">
    <source>
        <dbReference type="EMBL" id="MEO1766845.1"/>
    </source>
</evidence>
<proteinExistence type="predicted"/>
<protein>
    <submittedName>
        <fullName evidence="1">OB-fold nucleic acid binding domain-containing protein</fullName>
    </submittedName>
</protein>
<dbReference type="RefSeq" id="WP_347307956.1">
    <property type="nucleotide sequence ID" value="NZ_JBAJEX010000004.1"/>
</dbReference>
<evidence type="ECO:0000313" key="2">
    <source>
        <dbReference type="Proteomes" id="UP001482231"/>
    </source>
</evidence>
<dbReference type="EMBL" id="JBAJEX010000004">
    <property type="protein sequence ID" value="MEO1766845.1"/>
    <property type="molecule type" value="Genomic_DNA"/>
</dbReference>
<accession>A0ABV0EDU9</accession>
<name>A0ABV0EDU9_9BURK</name>
<comment type="caution">
    <text evidence="1">The sequence shown here is derived from an EMBL/GenBank/DDBJ whole genome shotgun (WGS) entry which is preliminary data.</text>
</comment>
<gene>
    <name evidence="1" type="ORF">V6E02_06430</name>
</gene>
<dbReference type="PROSITE" id="PS51257">
    <property type="entry name" value="PROKAR_LIPOPROTEIN"/>
    <property type="match status" value="1"/>
</dbReference>